<comment type="subcellular location">
    <subcellularLocation>
        <location evidence="1">Membrane</location>
        <topology evidence="1">Single-pass membrane protein</topology>
    </subcellularLocation>
</comment>
<feature type="transmembrane region" description="Helical" evidence="5">
    <location>
        <begin position="28"/>
        <end position="52"/>
    </location>
</feature>
<dbReference type="Proteomes" id="UP000734854">
    <property type="component" value="Unassembled WGS sequence"/>
</dbReference>
<dbReference type="GO" id="GO:0009506">
    <property type="term" value="C:plasmodesma"/>
    <property type="evidence" value="ECO:0007669"/>
    <property type="project" value="TreeGrafter"/>
</dbReference>
<accession>A0A8J5HQR6</accession>
<dbReference type="PANTHER" id="PTHR31415:SF177">
    <property type="entry name" value="OS11G0587400 PROTEIN"/>
    <property type="match status" value="1"/>
</dbReference>
<comment type="caution">
    <text evidence="7">The sequence shown here is derived from an EMBL/GenBank/DDBJ whole genome shotgun (WGS) entry which is preliminary data.</text>
</comment>
<evidence type="ECO:0000313" key="7">
    <source>
        <dbReference type="EMBL" id="KAG6525099.1"/>
    </source>
</evidence>
<dbReference type="Pfam" id="PF03168">
    <property type="entry name" value="LEA_2"/>
    <property type="match status" value="1"/>
</dbReference>
<evidence type="ECO:0000313" key="8">
    <source>
        <dbReference type="Proteomes" id="UP000734854"/>
    </source>
</evidence>
<evidence type="ECO:0000256" key="5">
    <source>
        <dbReference type="SAM" id="Phobius"/>
    </source>
</evidence>
<dbReference type="GO" id="GO:0005886">
    <property type="term" value="C:plasma membrane"/>
    <property type="evidence" value="ECO:0007669"/>
    <property type="project" value="TreeGrafter"/>
</dbReference>
<dbReference type="PANTHER" id="PTHR31415">
    <property type="entry name" value="OS05G0367900 PROTEIN"/>
    <property type="match status" value="1"/>
</dbReference>
<keyword evidence="2 5" id="KW-0812">Transmembrane</keyword>
<dbReference type="AlphaFoldDB" id="A0A8J5HQR6"/>
<evidence type="ECO:0000256" key="1">
    <source>
        <dbReference type="ARBA" id="ARBA00004167"/>
    </source>
</evidence>
<keyword evidence="3 5" id="KW-1133">Transmembrane helix</keyword>
<keyword evidence="8" id="KW-1185">Reference proteome</keyword>
<dbReference type="InterPro" id="IPR004864">
    <property type="entry name" value="LEA_2"/>
</dbReference>
<proteinExistence type="predicted"/>
<sequence length="211" mass="23130">MKNAMAVFLRDRAQSTSRRVLKSLTSRFVKCLCSVVLLLLLVAGVILFVLWLSLRPHRPRFHLAAFSAPGVAEPAGLADLAFSFNVTDRNPNQKIGIYYGAMSGSVYYQDRQVASGPVMLPFYQPPKNTTVIAGKIVGTTIPSGSAMAAQLVGEAAAGRVELRLELSSIVRFKVRVWDTRHHNLHVQCNLVVGSDGEILPESKGIRCSIYF</sequence>
<protein>
    <recommendedName>
        <fullName evidence="6">Late embryogenesis abundant protein LEA-2 subgroup domain-containing protein</fullName>
    </recommendedName>
</protein>
<name>A0A8J5HQR6_ZINOF</name>
<evidence type="ECO:0000256" key="2">
    <source>
        <dbReference type="ARBA" id="ARBA00022692"/>
    </source>
</evidence>
<evidence type="ECO:0000256" key="3">
    <source>
        <dbReference type="ARBA" id="ARBA00022989"/>
    </source>
</evidence>
<reference evidence="7 8" key="1">
    <citation type="submission" date="2020-08" db="EMBL/GenBank/DDBJ databases">
        <title>Plant Genome Project.</title>
        <authorList>
            <person name="Zhang R.-G."/>
        </authorList>
    </citation>
    <scope>NUCLEOTIDE SEQUENCE [LARGE SCALE GENOMIC DNA]</scope>
    <source>
        <tissue evidence="7">Rhizome</tissue>
    </source>
</reference>
<feature type="domain" description="Late embryogenesis abundant protein LEA-2 subgroup" evidence="6">
    <location>
        <begin position="89"/>
        <end position="188"/>
    </location>
</feature>
<organism evidence="7 8">
    <name type="scientific">Zingiber officinale</name>
    <name type="common">Ginger</name>
    <name type="synonym">Amomum zingiber</name>
    <dbReference type="NCBI Taxonomy" id="94328"/>
    <lineage>
        <taxon>Eukaryota</taxon>
        <taxon>Viridiplantae</taxon>
        <taxon>Streptophyta</taxon>
        <taxon>Embryophyta</taxon>
        <taxon>Tracheophyta</taxon>
        <taxon>Spermatophyta</taxon>
        <taxon>Magnoliopsida</taxon>
        <taxon>Liliopsida</taxon>
        <taxon>Zingiberales</taxon>
        <taxon>Zingiberaceae</taxon>
        <taxon>Zingiber</taxon>
    </lineage>
</organism>
<keyword evidence="4 5" id="KW-0472">Membrane</keyword>
<dbReference type="GO" id="GO:0098542">
    <property type="term" value="P:defense response to other organism"/>
    <property type="evidence" value="ECO:0007669"/>
    <property type="project" value="InterPro"/>
</dbReference>
<evidence type="ECO:0000256" key="4">
    <source>
        <dbReference type="ARBA" id="ARBA00023136"/>
    </source>
</evidence>
<evidence type="ECO:0000259" key="6">
    <source>
        <dbReference type="Pfam" id="PF03168"/>
    </source>
</evidence>
<dbReference type="InterPro" id="IPR044839">
    <property type="entry name" value="NDR1-like"/>
</dbReference>
<gene>
    <name evidence="7" type="ORF">ZIOFF_015051</name>
</gene>
<dbReference type="EMBL" id="JACMSC010000004">
    <property type="protein sequence ID" value="KAG6525099.1"/>
    <property type="molecule type" value="Genomic_DNA"/>
</dbReference>